<dbReference type="InterPro" id="IPR007219">
    <property type="entry name" value="XnlR_reg_dom"/>
</dbReference>
<dbReference type="PROSITE" id="PS50048">
    <property type="entry name" value="ZN2_CY6_FUNGAL_2"/>
    <property type="match status" value="1"/>
</dbReference>
<dbReference type="GO" id="GO:0000981">
    <property type="term" value="F:DNA-binding transcription factor activity, RNA polymerase II-specific"/>
    <property type="evidence" value="ECO:0007669"/>
    <property type="project" value="InterPro"/>
</dbReference>
<gene>
    <name evidence="5" type="ORF">E0L32_002986</name>
</gene>
<dbReference type="CDD" id="cd00067">
    <property type="entry name" value="GAL4"/>
    <property type="match status" value="1"/>
</dbReference>
<dbReference type="CDD" id="cd12148">
    <property type="entry name" value="fungal_TF_MHR"/>
    <property type="match status" value="1"/>
</dbReference>
<evidence type="ECO:0000313" key="6">
    <source>
        <dbReference type="Proteomes" id="UP000319257"/>
    </source>
</evidence>
<dbReference type="STRING" id="1093900.A0A507B443"/>
<dbReference type="InParanoid" id="A0A507B443"/>
<accession>A0A507B443</accession>
<feature type="region of interest" description="Disordered" evidence="3">
    <location>
        <begin position="1"/>
        <end position="44"/>
    </location>
</feature>
<feature type="region of interest" description="Disordered" evidence="3">
    <location>
        <begin position="81"/>
        <end position="119"/>
    </location>
</feature>
<dbReference type="Pfam" id="PF00172">
    <property type="entry name" value="Zn_clus"/>
    <property type="match status" value="1"/>
</dbReference>
<feature type="compositionally biased region" description="Polar residues" evidence="3">
    <location>
        <begin position="86"/>
        <end position="102"/>
    </location>
</feature>
<name>A0A507B443_9PEZI</name>
<feature type="compositionally biased region" description="Polar residues" evidence="3">
    <location>
        <begin position="182"/>
        <end position="200"/>
    </location>
</feature>
<evidence type="ECO:0000259" key="4">
    <source>
        <dbReference type="PROSITE" id="PS50048"/>
    </source>
</evidence>
<dbReference type="Gene3D" id="4.10.240.10">
    <property type="entry name" value="Zn(2)-C6 fungal-type DNA-binding domain"/>
    <property type="match status" value="1"/>
</dbReference>
<dbReference type="AlphaFoldDB" id="A0A507B443"/>
<evidence type="ECO:0000256" key="1">
    <source>
        <dbReference type="ARBA" id="ARBA00022723"/>
    </source>
</evidence>
<dbReference type="OrthoDB" id="4451586at2759"/>
<keyword evidence="6" id="KW-1185">Reference proteome</keyword>
<dbReference type="RefSeq" id="XP_030999596.1">
    <property type="nucleotide sequence ID" value="XM_031137235.1"/>
</dbReference>
<dbReference type="GeneID" id="41970433"/>
<feature type="region of interest" description="Disordered" evidence="3">
    <location>
        <begin position="133"/>
        <end position="209"/>
    </location>
</feature>
<evidence type="ECO:0000256" key="2">
    <source>
        <dbReference type="ARBA" id="ARBA00023242"/>
    </source>
</evidence>
<organism evidence="5 6">
    <name type="scientific">Thyridium curvatum</name>
    <dbReference type="NCBI Taxonomy" id="1093900"/>
    <lineage>
        <taxon>Eukaryota</taxon>
        <taxon>Fungi</taxon>
        <taxon>Dikarya</taxon>
        <taxon>Ascomycota</taxon>
        <taxon>Pezizomycotina</taxon>
        <taxon>Sordariomycetes</taxon>
        <taxon>Sordariomycetidae</taxon>
        <taxon>Thyridiales</taxon>
        <taxon>Thyridiaceae</taxon>
        <taxon>Thyridium</taxon>
    </lineage>
</organism>
<dbReference type="GO" id="GO:0008270">
    <property type="term" value="F:zinc ion binding"/>
    <property type="evidence" value="ECO:0007669"/>
    <property type="project" value="InterPro"/>
</dbReference>
<dbReference type="InterPro" id="IPR052761">
    <property type="entry name" value="Fungal_Detox/Toxin_TFs"/>
</dbReference>
<dbReference type="GO" id="GO:0003677">
    <property type="term" value="F:DNA binding"/>
    <property type="evidence" value="ECO:0007669"/>
    <property type="project" value="InterPro"/>
</dbReference>
<dbReference type="Proteomes" id="UP000319257">
    <property type="component" value="Unassembled WGS sequence"/>
</dbReference>
<sequence length="891" mass="98769">MDSSTTIRVATAEPEPESRPGAPSRKRPGEAASNDRAAKRRSSRACLSCRSRKVRCDVVNSGVPCTNCRLDDVDCVLKESSRGRKPNSTVARHRAASSTAPQSAGPAPQQDTSPHSHDHDADRYLVSLTFDDQQSGAQSEELAEDSLDGDSPSDGNYVSEIHLPCHHRQNSFVDPPGEMIATSVSPQRGQGSQPRSSHSHVPSHGGCSASRTGDFAPITLPPYIKPLPGNIGPRDLEYLAGKDAMTIPDDGLRDELLRTYVKVIHCFMPAINLDEFLDPIITQDASRPVSLLLFQAVMFAGVVFLDSNLLRSRGYSSRKSARKIFFNRVRLLYGLDCEPDRMALIQSLLLMTYWYDSPDDEKDTWYWMGNTLSLSQIMGLHRDPRTLNISVRAKKLRRRIWWSCFIRDRQLALAIRRPARIREEDFNVTMLELNDFDLCQPSKEQIDFVRTCGFTTVEEDGRKRMCQICIDLAKLCVCIGHILHTQYSVVPLNSESYKNIVVVPRFSDKQLSDINKCDQELQDWCCNQETTSVYAPPSPPASTFGSGTGEDCADWANTITRLHQALLRMVYLSALGALHRPHAFMGSSSQPDSTEATDGSKKSLRKVKEAAVEMTKLAFELQCENQLRYLPTSSIPAFLSATMIHMLYIRDPDEEVRNLSLGRFHQCFHALGELQGMYTAVDYALSFLESVLKRMGTNVAMLPIWRARKHARATTHSDDPPVALPHPPRGSFSNASFQVYNASAIDPRLKTPPITANDRLAEPVPNAMLQQAGVRQVHTNTEAFLELVHPINPGMMLGEGVPENHELLPEPPVRASPGSAAVTNHASRGLGPMPHDLAGGPHLMDTPSMNSWNEFDALLPALINFDATDLGSMESNQSTALSAGTPWQPFF</sequence>
<dbReference type="SMART" id="SM00066">
    <property type="entry name" value="GAL4"/>
    <property type="match status" value="1"/>
</dbReference>
<dbReference type="PANTHER" id="PTHR47425:SF3">
    <property type="entry name" value="ZN(II)2CYS6 TRANSCRIPTION FACTOR (EUROFUNG)"/>
    <property type="match status" value="1"/>
</dbReference>
<dbReference type="InterPro" id="IPR036864">
    <property type="entry name" value="Zn2-C6_fun-type_DNA-bd_sf"/>
</dbReference>
<dbReference type="InterPro" id="IPR001138">
    <property type="entry name" value="Zn2Cys6_DnaBD"/>
</dbReference>
<feature type="domain" description="Zn(2)-C6 fungal-type" evidence="4">
    <location>
        <begin position="45"/>
        <end position="77"/>
    </location>
</feature>
<dbReference type="PANTHER" id="PTHR47425">
    <property type="entry name" value="FARB-RELATED"/>
    <property type="match status" value="1"/>
</dbReference>
<keyword evidence="2" id="KW-0539">Nucleus</keyword>
<dbReference type="PROSITE" id="PS00463">
    <property type="entry name" value="ZN2_CY6_FUNGAL_1"/>
    <property type="match status" value="1"/>
</dbReference>
<proteinExistence type="predicted"/>
<protein>
    <recommendedName>
        <fullName evidence="4">Zn(2)-C6 fungal-type domain-containing protein</fullName>
    </recommendedName>
</protein>
<evidence type="ECO:0000313" key="5">
    <source>
        <dbReference type="EMBL" id="TPX17885.1"/>
    </source>
</evidence>
<dbReference type="GO" id="GO:0006351">
    <property type="term" value="P:DNA-templated transcription"/>
    <property type="evidence" value="ECO:0007669"/>
    <property type="project" value="InterPro"/>
</dbReference>
<dbReference type="EMBL" id="SKBQ01000012">
    <property type="protein sequence ID" value="TPX17885.1"/>
    <property type="molecule type" value="Genomic_DNA"/>
</dbReference>
<comment type="caution">
    <text evidence="5">The sequence shown here is derived from an EMBL/GenBank/DDBJ whole genome shotgun (WGS) entry which is preliminary data.</text>
</comment>
<evidence type="ECO:0000256" key="3">
    <source>
        <dbReference type="SAM" id="MobiDB-lite"/>
    </source>
</evidence>
<dbReference type="Pfam" id="PF04082">
    <property type="entry name" value="Fungal_trans"/>
    <property type="match status" value="1"/>
</dbReference>
<reference evidence="5 6" key="1">
    <citation type="submission" date="2019-06" db="EMBL/GenBank/DDBJ databases">
        <title>Draft genome sequence of the filamentous fungus Phialemoniopsis curvata isolated from diesel fuel.</title>
        <authorList>
            <person name="Varaljay V.A."/>
            <person name="Lyon W.J."/>
            <person name="Crouch A.L."/>
            <person name="Drake C.E."/>
            <person name="Hollomon J.M."/>
            <person name="Nadeau L.J."/>
            <person name="Nunn H.S."/>
            <person name="Stevenson B.S."/>
            <person name="Bojanowski C.L."/>
            <person name="Crookes-Goodson W.J."/>
        </authorList>
    </citation>
    <scope>NUCLEOTIDE SEQUENCE [LARGE SCALE GENOMIC DNA]</scope>
    <source>
        <strain evidence="5 6">D216</strain>
    </source>
</reference>
<dbReference type="FunCoup" id="A0A507B443">
    <property type="interactions" value="63"/>
</dbReference>
<dbReference type="SUPFAM" id="SSF57701">
    <property type="entry name" value="Zn2/Cys6 DNA-binding domain"/>
    <property type="match status" value="1"/>
</dbReference>
<keyword evidence="1" id="KW-0479">Metal-binding</keyword>
<dbReference type="SMART" id="SM00906">
    <property type="entry name" value="Fungal_trans"/>
    <property type="match status" value="1"/>
</dbReference>